<keyword evidence="3" id="KW-1185">Reference proteome</keyword>
<feature type="compositionally biased region" description="Low complexity" evidence="1">
    <location>
        <begin position="307"/>
        <end position="317"/>
    </location>
</feature>
<dbReference type="EMBL" id="WWBZ02000022">
    <property type="protein sequence ID" value="KAF4308699.1"/>
    <property type="molecule type" value="Genomic_DNA"/>
</dbReference>
<feature type="region of interest" description="Disordered" evidence="1">
    <location>
        <begin position="299"/>
        <end position="325"/>
    </location>
</feature>
<gene>
    <name evidence="2" type="ORF">GTA08_BOTSDO04846</name>
</gene>
<organism evidence="2 3">
    <name type="scientific">Botryosphaeria dothidea</name>
    <dbReference type="NCBI Taxonomy" id="55169"/>
    <lineage>
        <taxon>Eukaryota</taxon>
        <taxon>Fungi</taxon>
        <taxon>Dikarya</taxon>
        <taxon>Ascomycota</taxon>
        <taxon>Pezizomycotina</taxon>
        <taxon>Dothideomycetes</taxon>
        <taxon>Dothideomycetes incertae sedis</taxon>
        <taxon>Botryosphaeriales</taxon>
        <taxon>Botryosphaeriaceae</taxon>
        <taxon>Botryosphaeria</taxon>
    </lineage>
</organism>
<dbReference type="AlphaFoldDB" id="A0A8H4IWZ4"/>
<accession>A0A8H4IWZ4</accession>
<sequence>MNDDSDFDFFQSTSNSAPFGPNDDQIFGSFASDIDHSADTTAERVPSIGGPENFAKDLASVSLVIHDQLKAMERGQIDAASDQHALLSRLQQYPLQSMFQNTRRVVSIADGLAKELAMEGSVTSELPRHYSEETLFCDPGDISFPSIEVGSSDSSTGSPPMPDWMDTFSSSPDRLTTSTTISTPCSITGIASSRRVPSLSTKVDTSVILLLLSCHISILRLYTTFCSDLRQTFLSSPLVHAGRLFPDLNFGSFQTFAGIDLEGLIVVQVTLHMLDQLHKVHIFFPTPEDAKKRRNRLAQRKHRLKVAATSASESTTKAPPPEAPVSLPLPPSPFTVPPPFSAVVPPVDLAHQQHHYQKLADARSQDRAPQTPWPARHDEQHLTEQNMADMEIQQQPHEPGNHHPFARASMAPRLLDHGDGRMWLEQLETDSMVFSSLGDDMPGSDYFNTAMPAVLTERSASTEGLNGAASASARAMNTPPPSRCSPAGSITEAATANTPALENHVERVLDLVGELPFENMDVLFSTYYTAAFRPGTLAHWAQAASRTRRLRGVMADLQRAAQGDGETGQSSGWSSAEAQGFRDAVARAAERHYMQELRMYRDNARECEGPGWLDGERAAQGSISESVRQLCLDEWATRQLKRDKLYLREQVPDTWALLSSLARSADVPEPQSSQAVCVFLHLLGLPI</sequence>
<feature type="region of interest" description="Disordered" evidence="1">
    <location>
        <begin position="1"/>
        <end position="22"/>
    </location>
</feature>
<evidence type="ECO:0000313" key="2">
    <source>
        <dbReference type="EMBL" id="KAF4308699.1"/>
    </source>
</evidence>
<dbReference type="OrthoDB" id="3946601at2759"/>
<proteinExistence type="predicted"/>
<evidence type="ECO:0000256" key="1">
    <source>
        <dbReference type="SAM" id="MobiDB-lite"/>
    </source>
</evidence>
<dbReference type="Proteomes" id="UP000572817">
    <property type="component" value="Unassembled WGS sequence"/>
</dbReference>
<feature type="region of interest" description="Disordered" evidence="1">
    <location>
        <begin position="468"/>
        <end position="489"/>
    </location>
</feature>
<evidence type="ECO:0000313" key="3">
    <source>
        <dbReference type="Proteomes" id="UP000572817"/>
    </source>
</evidence>
<name>A0A8H4IWZ4_9PEZI</name>
<feature type="region of interest" description="Disordered" evidence="1">
    <location>
        <begin position="351"/>
        <end position="374"/>
    </location>
</feature>
<protein>
    <submittedName>
        <fullName evidence="2">Uncharacterized protein</fullName>
    </submittedName>
</protein>
<reference evidence="2" key="1">
    <citation type="submission" date="2020-04" db="EMBL/GenBank/DDBJ databases">
        <title>Genome Assembly and Annotation of Botryosphaeria dothidea sdau 11-99, a Latent Pathogen of Apple Fruit Ring Rot in China.</title>
        <authorList>
            <person name="Yu C."/>
            <person name="Diao Y."/>
            <person name="Lu Q."/>
            <person name="Zhao J."/>
            <person name="Cui S."/>
            <person name="Peng C."/>
            <person name="He B."/>
            <person name="Liu H."/>
        </authorList>
    </citation>
    <scope>NUCLEOTIDE SEQUENCE [LARGE SCALE GENOMIC DNA]</scope>
    <source>
        <strain evidence="2">Sdau11-99</strain>
    </source>
</reference>
<comment type="caution">
    <text evidence="2">The sequence shown here is derived from an EMBL/GenBank/DDBJ whole genome shotgun (WGS) entry which is preliminary data.</text>
</comment>